<gene>
    <name evidence="1" type="ORF">AAW51_1813</name>
</gene>
<dbReference type="RefSeq" id="WP_047194357.1">
    <property type="nucleotide sequence ID" value="NZ_CP011371.1"/>
</dbReference>
<dbReference type="Proteomes" id="UP000035352">
    <property type="component" value="Chromosome"/>
</dbReference>
<reference evidence="1 2" key="1">
    <citation type="submission" date="2015-05" db="EMBL/GenBank/DDBJ databases">
        <authorList>
            <person name="Tang B."/>
            <person name="Yu Y."/>
        </authorList>
    </citation>
    <scope>NUCLEOTIDE SEQUENCE [LARGE SCALE GENOMIC DNA]</scope>
    <source>
        <strain evidence="1 2">DSM 7029</strain>
    </source>
</reference>
<dbReference type="KEGG" id="pbh:AAW51_1813"/>
<evidence type="ECO:0000313" key="2">
    <source>
        <dbReference type="Proteomes" id="UP000035352"/>
    </source>
</evidence>
<sequence length="109" mass="12153">MSYIICEKHGGKIGEQVSRSVRAAIMGGEPPRRIIPVTLRIDDLEIPSYIGEWEVEQFEKLLEAKLTQGKFFDILTDEKLDAFLETTTVVCMGCLKDYLARGNESAGAT</sequence>
<proteinExistence type="predicted"/>
<evidence type="ECO:0000313" key="1">
    <source>
        <dbReference type="EMBL" id="AKJ28504.1"/>
    </source>
</evidence>
<keyword evidence="2" id="KW-1185">Reference proteome</keyword>
<dbReference type="OrthoDB" id="9013506at2"/>
<name>A0A0G3BGE7_9BURK</name>
<dbReference type="EMBL" id="CP011371">
    <property type="protein sequence ID" value="AKJ28504.1"/>
    <property type="molecule type" value="Genomic_DNA"/>
</dbReference>
<protein>
    <submittedName>
        <fullName evidence="1">Uncharacterized protein</fullName>
    </submittedName>
</protein>
<dbReference type="AlphaFoldDB" id="A0A0G3BGE7"/>
<accession>A0A0G3BGE7</accession>
<organism evidence="1 2">
    <name type="scientific">Caldimonas brevitalea</name>
    <dbReference type="NCBI Taxonomy" id="413882"/>
    <lineage>
        <taxon>Bacteria</taxon>
        <taxon>Pseudomonadati</taxon>
        <taxon>Pseudomonadota</taxon>
        <taxon>Betaproteobacteria</taxon>
        <taxon>Burkholderiales</taxon>
        <taxon>Sphaerotilaceae</taxon>
        <taxon>Caldimonas</taxon>
    </lineage>
</organism>
<dbReference type="STRING" id="413882.AAW51_1813"/>